<comment type="caution">
    <text evidence="2">The sequence shown here is derived from an EMBL/GenBank/DDBJ whole genome shotgun (WGS) entry which is preliminary data.</text>
</comment>
<protein>
    <recommendedName>
        <fullName evidence="1">Protein kinase domain-containing protein</fullName>
    </recommendedName>
</protein>
<dbReference type="InterPro" id="IPR000719">
    <property type="entry name" value="Prot_kinase_dom"/>
</dbReference>
<feature type="domain" description="Protein kinase" evidence="1">
    <location>
        <begin position="437"/>
        <end position="633"/>
    </location>
</feature>
<dbReference type="Pfam" id="PF00069">
    <property type="entry name" value="Pkinase"/>
    <property type="match status" value="1"/>
</dbReference>
<reference evidence="2" key="1">
    <citation type="submission" date="2020-11" db="EMBL/GenBank/DDBJ databases">
        <authorList>
            <consortium name="DOE Joint Genome Institute"/>
            <person name="Ahrendt S."/>
            <person name="Riley R."/>
            <person name="Andreopoulos W."/>
            <person name="Labutti K."/>
            <person name="Pangilinan J."/>
            <person name="Ruiz-Duenas F.J."/>
            <person name="Barrasa J.M."/>
            <person name="Sanchez-Garcia M."/>
            <person name="Camarero S."/>
            <person name="Miyauchi S."/>
            <person name="Serrano A."/>
            <person name="Linde D."/>
            <person name="Babiker R."/>
            <person name="Drula E."/>
            <person name="Ayuso-Fernandez I."/>
            <person name="Pacheco R."/>
            <person name="Padilla G."/>
            <person name="Ferreira P."/>
            <person name="Barriuso J."/>
            <person name="Kellner H."/>
            <person name="Castanera R."/>
            <person name="Alfaro M."/>
            <person name="Ramirez L."/>
            <person name="Pisabarro A.G."/>
            <person name="Kuo A."/>
            <person name="Tritt A."/>
            <person name="Lipzen A."/>
            <person name="He G."/>
            <person name="Yan M."/>
            <person name="Ng V."/>
            <person name="Cullen D."/>
            <person name="Martin F."/>
            <person name="Rosso M.-N."/>
            <person name="Henrissat B."/>
            <person name="Hibbett D."/>
            <person name="Martinez A.T."/>
            <person name="Grigoriev I.V."/>
        </authorList>
    </citation>
    <scope>NUCLEOTIDE SEQUENCE</scope>
    <source>
        <strain evidence="2">CBS 506.95</strain>
    </source>
</reference>
<evidence type="ECO:0000313" key="2">
    <source>
        <dbReference type="EMBL" id="KAF9521939.1"/>
    </source>
</evidence>
<accession>A0A9P6E3N0</accession>
<dbReference type="GO" id="GO:0005524">
    <property type="term" value="F:ATP binding"/>
    <property type="evidence" value="ECO:0007669"/>
    <property type="project" value="InterPro"/>
</dbReference>
<dbReference type="Proteomes" id="UP000807306">
    <property type="component" value="Unassembled WGS sequence"/>
</dbReference>
<dbReference type="SUPFAM" id="SSF56112">
    <property type="entry name" value="Protein kinase-like (PK-like)"/>
    <property type="match status" value="1"/>
</dbReference>
<dbReference type="InterPro" id="IPR011009">
    <property type="entry name" value="Kinase-like_dom_sf"/>
</dbReference>
<dbReference type="GO" id="GO:0004672">
    <property type="term" value="F:protein kinase activity"/>
    <property type="evidence" value="ECO:0007669"/>
    <property type="project" value="InterPro"/>
</dbReference>
<organism evidence="2 3">
    <name type="scientific">Crepidotus variabilis</name>
    <dbReference type="NCBI Taxonomy" id="179855"/>
    <lineage>
        <taxon>Eukaryota</taxon>
        <taxon>Fungi</taxon>
        <taxon>Dikarya</taxon>
        <taxon>Basidiomycota</taxon>
        <taxon>Agaricomycotina</taxon>
        <taxon>Agaricomycetes</taxon>
        <taxon>Agaricomycetidae</taxon>
        <taxon>Agaricales</taxon>
        <taxon>Agaricineae</taxon>
        <taxon>Crepidotaceae</taxon>
        <taxon>Crepidotus</taxon>
    </lineage>
</organism>
<dbReference type="AlphaFoldDB" id="A0A9P6E3N0"/>
<evidence type="ECO:0000259" key="1">
    <source>
        <dbReference type="PROSITE" id="PS50011"/>
    </source>
</evidence>
<gene>
    <name evidence="2" type="ORF">CPB83DRAFT_840853</name>
</gene>
<dbReference type="EMBL" id="MU157972">
    <property type="protein sequence ID" value="KAF9521939.1"/>
    <property type="molecule type" value="Genomic_DNA"/>
</dbReference>
<dbReference type="OrthoDB" id="2523927at2759"/>
<keyword evidence="3" id="KW-1185">Reference proteome</keyword>
<proteinExistence type="predicted"/>
<dbReference type="PROSITE" id="PS50011">
    <property type="entry name" value="PROTEIN_KINASE_DOM"/>
    <property type="match status" value="1"/>
</dbReference>
<evidence type="ECO:0000313" key="3">
    <source>
        <dbReference type="Proteomes" id="UP000807306"/>
    </source>
</evidence>
<sequence length="633" mass="72793">MLQDSPQEAYLSQRARTGIGKGTFEPSSYRVDELLRSLACEMAESSVKPVDPHDISGSFSQSTQEMLESSQTFIGRLPTMNPTEQEKFLRLTIHDDYDLEGNNVVDQRDWRFHLRAEQSVPLNEIERLYEVVRKRPEIARYEDGTEEPVERNLERMAERIWPLVAVTIIQLWVDELAAMQCNNDVGLEFREALKVLALARVRTSQSLGTSRRVIADVTLSLKEEEDLDHLLSVDAKKTAIRLRQYLGENGVKKTGDEFLSETLPPPAPDKTMVVPLNNLWMAYGIKAPTGWQAKSLNIIAQMICQAQGVDSRMVLFTSIYGFARIGYLMPWNNDEAQVVPISMAGCRKRLEKTKRFIFLLSDNIMQPYNDDAGLRQKPATNYAFLRFYYLFVLHAFLSSQGEMILPPGQRKDYYWLQIPQPEILVEILLSIWTQLLAQKIQRFKMPHFVGEFYALETRQGPDWLAIPYLRFDELEEKESEGRQIFVNRRAGIILKCFKYSEDFDQEHRIYRSLSTGRPAFVPPYYGSFKNPGAGVQALMIGYMGISLRDEIKEDILRYEDLLKIRLAVLNLHALGIHHHDIKPDNLIRDKYGRIILTDFGNARFVKPGAECNGCLDFRWYIAVNIVPYGLATP</sequence>
<name>A0A9P6E3N0_9AGAR</name>
<dbReference type="Gene3D" id="1.10.510.10">
    <property type="entry name" value="Transferase(Phosphotransferase) domain 1"/>
    <property type="match status" value="1"/>
</dbReference>